<dbReference type="Gene3D" id="1.10.238.200">
    <property type="entry name" value="Cullin, PONY binding domain"/>
    <property type="match status" value="1"/>
</dbReference>
<dbReference type="InterPro" id="IPR014764">
    <property type="entry name" value="DCN-prot"/>
</dbReference>
<reference evidence="4 5" key="1">
    <citation type="submission" date="2023-08" db="EMBL/GenBank/DDBJ databases">
        <title>A Necator americanus chromosomal reference genome.</title>
        <authorList>
            <person name="Ilik V."/>
            <person name="Petrzelkova K.J."/>
            <person name="Pardy F."/>
            <person name="Fuh T."/>
            <person name="Niatou-Singa F.S."/>
            <person name="Gouil Q."/>
            <person name="Baker L."/>
            <person name="Ritchie M.E."/>
            <person name="Jex A.R."/>
            <person name="Gazzola D."/>
            <person name="Li H."/>
            <person name="Toshio Fujiwara R."/>
            <person name="Zhan B."/>
            <person name="Aroian R.V."/>
            <person name="Pafco B."/>
            <person name="Schwarz E.M."/>
        </authorList>
    </citation>
    <scope>NUCLEOTIDE SEQUENCE [LARGE SCALE GENOMIC DNA]</scope>
    <source>
        <strain evidence="4 5">Aroian</strain>
        <tissue evidence="4">Whole animal</tissue>
    </source>
</reference>
<evidence type="ECO:0000313" key="4">
    <source>
        <dbReference type="EMBL" id="KAK6745170.1"/>
    </source>
</evidence>
<gene>
    <name evidence="4" type="primary">Necator_chrIII.g12486</name>
    <name evidence="4" type="ORF">RB195_011720</name>
</gene>
<dbReference type="Pfam" id="PF14555">
    <property type="entry name" value="UBA_4"/>
    <property type="match status" value="1"/>
</dbReference>
<comment type="caution">
    <text evidence="4">The sequence shown here is derived from an EMBL/GenBank/DDBJ whole genome shotgun (WGS) entry which is preliminary data.</text>
</comment>
<dbReference type="Pfam" id="PF01359">
    <property type="entry name" value="Transposase_1"/>
    <property type="match status" value="1"/>
</dbReference>
<dbReference type="Gene3D" id="3.30.420.10">
    <property type="entry name" value="Ribonuclease H-like superfamily/Ribonuclease H"/>
    <property type="match status" value="1"/>
</dbReference>
<dbReference type="Gene3D" id="1.10.8.10">
    <property type="entry name" value="DNA helicase RuvA subunit, C-terminal domain"/>
    <property type="match status" value="1"/>
</dbReference>
<dbReference type="Proteomes" id="UP001303046">
    <property type="component" value="Unassembled WGS sequence"/>
</dbReference>
<evidence type="ECO:0000313" key="5">
    <source>
        <dbReference type="Proteomes" id="UP001303046"/>
    </source>
</evidence>
<keyword evidence="1" id="KW-0833">Ubl conjugation pathway</keyword>
<keyword evidence="5" id="KW-1185">Reference proteome</keyword>
<dbReference type="Pfam" id="PF03556">
    <property type="entry name" value="Cullin_binding"/>
    <property type="match status" value="1"/>
</dbReference>
<feature type="domain" description="DCUN1" evidence="3">
    <location>
        <begin position="219"/>
        <end position="411"/>
    </location>
</feature>
<dbReference type="InterPro" id="IPR001888">
    <property type="entry name" value="Transposase_1"/>
</dbReference>
<dbReference type="InterPro" id="IPR009060">
    <property type="entry name" value="UBA-like_sf"/>
</dbReference>
<accession>A0ABR1D5M5</accession>
<protein>
    <recommendedName>
        <fullName evidence="2">Defective in cullin neddylation protein</fullName>
    </recommendedName>
</protein>
<dbReference type="Gene3D" id="1.10.238.10">
    <property type="entry name" value="EF-hand"/>
    <property type="match status" value="1"/>
</dbReference>
<organism evidence="4 5">
    <name type="scientific">Necator americanus</name>
    <name type="common">Human hookworm</name>
    <dbReference type="NCBI Taxonomy" id="51031"/>
    <lineage>
        <taxon>Eukaryota</taxon>
        <taxon>Metazoa</taxon>
        <taxon>Ecdysozoa</taxon>
        <taxon>Nematoda</taxon>
        <taxon>Chromadorea</taxon>
        <taxon>Rhabditida</taxon>
        <taxon>Rhabditina</taxon>
        <taxon>Rhabditomorpha</taxon>
        <taxon>Strongyloidea</taxon>
        <taxon>Ancylostomatidae</taxon>
        <taxon>Bunostominae</taxon>
        <taxon>Necator</taxon>
    </lineage>
</organism>
<dbReference type="PANTHER" id="PTHR12281">
    <property type="entry name" value="RP42 RELATED"/>
    <property type="match status" value="1"/>
</dbReference>
<dbReference type="PROSITE" id="PS51229">
    <property type="entry name" value="DCUN1"/>
    <property type="match status" value="1"/>
</dbReference>
<evidence type="ECO:0000259" key="3">
    <source>
        <dbReference type="PROSITE" id="PS51229"/>
    </source>
</evidence>
<dbReference type="InterPro" id="IPR036397">
    <property type="entry name" value="RNaseH_sf"/>
</dbReference>
<dbReference type="InterPro" id="IPR005176">
    <property type="entry name" value="PONY_dom"/>
</dbReference>
<evidence type="ECO:0000256" key="1">
    <source>
        <dbReference type="ARBA" id="ARBA00022786"/>
    </source>
</evidence>
<sequence length="426" mass="49256">MELDLDLLRRQEEADPYQTTRELTVALGLGLIATGDEKWISYSNIHRRAQWVDKGTDAEDVPKLNAHAKKVMLCIWWSVHGVEYWEVLAEGCTVTADVCVEQLRNVKTNLENARSQQRKVYFQGSILAQRPAKRVRLSSVNSLDEYSFVPYITDIGDTQMNKLKSEQKAKIKNFVTWTQTSEQIAYTCLSRANWNMEYAVDLFYQSPRMVQQQQQQPPVDKYKLEKMFSAYANDPRDDVGSGRIGPNGMLRLLNDLQLDPADRRVLILACKLKAQTQCEFSWEEWQQGLSALRVDSLDKLRERLQELDAELSEPTAFRELYSFTFLYGKLSSQRNLDLETALAYWKILFKDKFPLLSLWEEFLLAEHGKAISRDTWNLLLDFCLTIRPDLTNYDDEGAWPVLIDQFVEYAREKLGLPRPDPAAIAS</sequence>
<name>A0ABR1D5M5_NECAM</name>
<dbReference type="EMBL" id="JAVFWL010000003">
    <property type="protein sequence ID" value="KAK6745170.1"/>
    <property type="molecule type" value="Genomic_DNA"/>
</dbReference>
<dbReference type="InterPro" id="IPR042460">
    <property type="entry name" value="DCN1-like_PONY"/>
</dbReference>
<dbReference type="SUPFAM" id="SSF46934">
    <property type="entry name" value="UBA-like"/>
    <property type="match status" value="1"/>
</dbReference>
<dbReference type="PANTHER" id="PTHR12281:SF32">
    <property type="entry name" value="DCN1-LIKE PROTEIN"/>
    <property type="match status" value="1"/>
</dbReference>
<comment type="function">
    <text evidence="2">Neddylation of cullins play an essential role in the regulation of SCF-type complexes activity.</text>
</comment>
<evidence type="ECO:0000256" key="2">
    <source>
        <dbReference type="RuleBase" id="RU410713"/>
    </source>
</evidence>
<dbReference type="CDD" id="cd14350">
    <property type="entry name" value="UBA_DCNL"/>
    <property type="match status" value="1"/>
</dbReference>
<proteinExistence type="predicted"/>